<dbReference type="InterPro" id="IPR036864">
    <property type="entry name" value="Zn2-C6_fun-type_DNA-bd_sf"/>
</dbReference>
<keyword evidence="5" id="KW-1185">Reference proteome</keyword>
<dbReference type="Proteomes" id="UP001489902">
    <property type="component" value="Chromosome 5"/>
</dbReference>
<dbReference type="CDD" id="cd00067">
    <property type="entry name" value="GAL4"/>
    <property type="match status" value="1"/>
</dbReference>
<dbReference type="Gene3D" id="4.10.240.10">
    <property type="entry name" value="Zn(2)-C6 fungal-type DNA-binding domain"/>
    <property type="match status" value="1"/>
</dbReference>
<dbReference type="Pfam" id="PF11951">
    <property type="entry name" value="Fungal_trans_2"/>
    <property type="match status" value="1"/>
</dbReference>
<evidence type="ECO:0000256" key="2">
    <source>
        <dbReference type="ARBA" id="ARBA00023242"/>
    </source>
</evidence>
<comment type="subcellular location">
    <subcellularLocation>
        <location evidence="1">Nucleus</location>
    </subcellularLocation>
</comment>
<dbReference type="PANTHER" id="PTHR37534:SF2">
    <property type="entry name" value="N-ACETYLTRANSFERASE DOMAIN-CONTAINING PROTEIN"/>
    <property type="match status" value="1"/>
</dbReference>
<evidence type="ECO:0000313" key="5">
    <source>
        <dbReference type="Proteomes" id="UP001489902"/>
    </source>
</evidence>
<accession>A0ABZ2X7E4</accession>
<dbReference type="EMBL" id="CP151264">
    <property type="protein sequence ID" value="WZH47962.1"/>
    <property type="molecule type" value="Genomic_DNA"/>
</dbReference>
<evidence type="ECO:0000259" key="3">
    <source>
        <dbReference type="PROSITE" id="PS50048"/>
    </source>
</evidence>
<organism evidence="4 5">
    <name type="scientific">Fusarium acuminatum</name>
    <dbReference type="NCBI Taxonomy" id="5515"/>
    <lineage>
        <taxon>Eukaryota</taxon>
        <taxon>Fungi</taxon>
        <taxon>Dikarya</taxon>
        <taxon>Ascomycota</taxon>
        <taxon>Pezizomycotina</taxon>
        <taxon>Sordariomycetes</taxon>
        <taxon>Hypocreomycetidae</taxon>
        <taxon>Hypocreales</taxon>
        <taxon>Nectriaceae</taxon>
        <taxon>Fusarium</taxon>
        <taxon>Fusarium tricinctum species complex</taxon>
    </lineage>
</organism>
<evidence type="ECO:0000256" key="1">
    <source>
        <dbReference type="ARBA" id="ARBA00004123"/>
    </source>
</evidence>
<name>A0ABZ2X7E4_9HYPO</name>
<feature type="domain" description="Zn(2)-C6 fungal-type" evidence="3">
    <location>
        <begin position="9"/>
        <end position="37"/>
    </location>
</feature>
<dbReference type="SUPFAM" id="SSF57701">
    <property type="entry name" value="Zn2/Cys6 DNA-binding domain"/>
    <property type="match status" value="1"/>
</dbReference>
<proteinExistence type="predicted"/>
<sequence>MPRPVKKGICNTCRRRKLKCNQALPICGQCSTTGIYCDRSERPTKFVQHQELPDPSNPRTSLQDQNIARLFHSYTSDISKWYDLSDSACSFGLAVPTIALDEPLLFSAIIAVSAMHTCQTWAPSFRRVAEFYHHRCVQLLIRLSEGDELITRGVALAATCLLRSYEIFDGDVDPNMHLRGAYSMVSLHGILSGNLQAGLLGAGFWNYLREDITFSLFEECPLKMNLESTPLVGHHESDQDYLNSITLILGKIVNMAFGHDSDEVQLGSAIESLKVWRSTCPSHMKPFSRLQGEVSTSHLFPAVWFLQPYHAAILHYYLVALTIIFVNASPSSIDDFTDLDALGLESGSKEKLLEAFALEICGIAFTAKIPSVLVNAFGPIAYCARFIQSEASQQELVRQLLACKSSIGWPVERLVRDLKVSWGLDQV</sequence>
<dbReference type="InterPro" id="IPR021858">
    <property type="entry name" value="Fun_TF"/>
</dbReference>
<dbReference type="InterPro" id="IPR001138">
    <property type="entry name" value="Zn2Cys6_DnaBD"/>
</dbReference>
<keyword evidence="2" id="KW-0539">Nucleus</keyword>
<reference evidence="4 5" key="1">
    <citation type="submission" date="2024-04" db="EMBL/GenBank/DDBJ databases">
        <title>Complete genome sequence of Fusarium acuminatum.</title>
        <authorList>
            <person name="Lan B."/>
        </authorList>
    </citation>
    <scope>NUCLEOTIDE SEQUENCE [LARGE SCALE GENOMIC DNA]</scope>
    <source>
        <strain evidence="4">1A</strain>
    </source>
</reference>
<dbReference type="Pfam" id="PF00172">
    <property type="entry name" value="Zn_clus"/>
    <property type="match status" value="1"/>
</dbReference>
<protein>
    <submittedName>
        <fullName evidence="4">Zn2-C6 fungal-type domain-containing protein</fullName>
    </submittedName>
</protein>
<dbReference type="PROSITE" id="PS50048">
    <property type="entry name" value="ZN2_CY6_FUNGAL_2"/>
    <property type="match status" value="1"/>
</dbReference>
<gene>
    <name evidence="4" type="ORF">QYS62_009126</name>
</gene>
<evidence type="ECO:0000313" key="4">
    <source>
        <dbReference type="EMBL" id="WZH47962.1"/>
    </source>
</evidence>
<dbReference type="PANTHER" id="PTHR37534">
    <property type="entry name" value="TRANSCRIPTIONAL ACTIVATOR PROTEIN UGA3"/>
    <property type="match status" value="1"/>
</dbReference>